<dbReference type="Gene3D" id="3.90.1150.10">
    <property type="entry name" value="Aspartate Aminotransferase, domain 1"/>
    <property type="match status" value="1"/>
</dbReference>
<dbReference type="GO" id="GO:0008483">
    <property type="term" value="F:transaminase activity"/>
    <property type="evidence" value="ECO:0007669"/>
    <property type="project" value="UniProtKB-KW"/>
</dbReference>
<organism evidence="6">
    <name type="scientific">candidate division WOR-3 bacterium</name>
    <dbReference type="NCBI Taxonomy" id="2052148"/>
    <lineage>
        <taxon>Bacteria</taxon>
        <taxon>Bacteria division WOR-3</taxon>
    </lineage>
</organism>
<name>A0A7C5H955_UNCW3</name>
<dbReference type="GO" id="GO:0030170">
    <property type="term" value="F:pyridoxal phosphate binding"/>
    <property type="evidence" value="ECO:0007669"/>
    <property type="project" value="TreeGrafter"/>
</dbReference>
<evidence type="ECO:0000256" key="5">
    <source>
        <dbReference type="RuleBase" id="RU004508"/>
    </source>
</evidence>
<keyword evidence="6" id="KW-0808">Transferase</keyword>
<dbReference type="InterPro" id="IPR000653">
    <property type="entry name" value="DegT/StrS_aminotransferase"/>
</dbReference>
<evidence type="ECO:0000256" key="4">
    <source>
        <dbReference type="PIRSR" id="PIRSR000390-2"/>
    </source>
</evidence>
<dbReference type="SUPFAM" id="SSF53383">
    <property type="entry name" value="PLP-dependent transferases"/>
    <property type="match status" value="1"/>
</dbReference>
<dbReference type="Proteomes" id="UP000886110">
    <property type="component" value="Unassembled WGS sequence"/>
</dbReference>
<proteinExistence type="inferred from homology"/>
<dbReference type="InterPro" id="IPR015421">
    <property type="entry name" value="PyrdxlP-dep_Trfase_major"/>
</dbReference>
<dbReference type="InterPro" id="IPR015422">
    <property type="entry name" value="PyrdxlP-dep_Trfase_small"/>
</dbReference>
<dbReference type="PANTHER" id="PTHR30244:SF36">
    <property type="entry name" value="3-OXO-GLUCOSE-6-PHOSPHATE:GLUTAMATE AMINOTRANSFERASE"/>
    <property type="match status" value="1"/>
</dbReference>
<feature type="active site" description="Proton acceptor" evidence="3">
    <location>
        <position position="203"/>
    </location>
</feature>
<protein>
    <submittedName>
        <fullName evidence="6">DegT/DnrJ/EryC1/StrS family aminotransferase</fullName>
    </submittedName>
</protein>
<keyword evidence="6" id="KW-0032">Aminotransferase</keyword>
<dbReference type="InterPro" id="IPR015424">
    <property type="entry name" value="PyrdxlP-dep_Trfase"/>
</dbReference>
<sequence>MKNIPLVDLKAQFKKIEKDVQNSWKEILDSMYLYLGPNVQKFEGEFSKYLGAKYAIGVGSGTDAIHFAIRAAGIKQGEKIITVSHTFFATIEAILHAGCEPILVDIDEKTYNINPASVEEFIDKSCEFDGESLIDKRDRKRVAAILPVHLYGQPADMDSILKLGDMYNLKVIEDASQAHGAEYKGKKAGSLGDIAGFSFYFSKNLGAVGEAGGVTTNNEEYADIVRKLREHGQIDKYHYTMFGFNSRLDEIQAAVLRAKLKFLDEWNEKRRKIAFLYNDLLKDTPIIVPFEMESVKHVYHLYVVRSKKRNDLFDYLRKNGIGVGIHYPVPCHLQTPLNGIKGSLPTTEMVAEEVISLPMHPFLTQEEIRYIVDKIKEFFSTEGI</sequence>
<dbReference type="Gene3D" id="3.40.640.10">
    <property type="entry name" value="Type I PLP-dependent aspartate aminotransferase-like (Major domain)"/>
    <property type="match status" value="1"/>
</dbReference>
<evidence type="ECO:0000256" key="3">
    <source>
        <dbReference type="PIRSR" id="PIRSR000390-1"/>
    </source>
</evidence>
<evidence type="ECO:0000313" key="6">
    <source>
        <dbReference type="EMBL" id="HHE04928.1"/>
    </source>
</evidence>
<dbReference type="PIRSF" id="PIRSF000390">
    <property type="entry name" value="PLP_StrS"/>
    <property type="match status" value="1"/>
</dbReference>
<keyword evidence="1 4" id="KW-0663">Pyridoxal phosphate</keyword>
<reference evidence="6" key="1">
    <citation type="journal article" date="2020" name="mSystems">
        <title>Genome- and Community-Level Interaction Insights into Carbon Utilization and Element Cycling Functions of Hydrothermarchaeota in Hydrothermal Sediment.</title>
        <authorList>
            <person name="Zhou Z."/>
            <person name="Liu Y."/>
            <person name="Xu W."/>
            <person name="Pan J."/>
            <person name="Luo Z.H."/>
            <person name="Li M."/>
        </authorList>
    </citation>
    <scope>NUCLEOTIDE SEQUENCE [LARGE SCALE GENOMIC DNA]</scope>
    <source>
        <strain evidence="6">HyVt-74</strain>
    </source>
</reference>
<dbReference type="CDD" id="cd00616">
    <property type="entry name" value="AHBA_syn"/>
    <property type="match status" value="1"/>
</dbReference>
<accession>A0A7C5H955</accession>
<comment type="caution">
    <text evidence="6">The sequence shown here is derived from an EMBL/GenBank/DDBJ whole genome shotgun (WGS) entry which is preliminary data.</text>
</comment>
<evidence type="ECO:0000256" key="2">
    <source>
        <dbReference type="ARBA" id="ARBA00037999"/>
    </source>
</evidence>
<feature type="modified residue" description="N6-(pyridoxal phosphate)lysine" evidence="4">
    <location>
        <position position="203"/>
    </location>
</feature>
<dbReference type="AlphaFoldDB" id="A0A7C5H955"/>
<dbReference type="Pfam" id="PF01041">
    <property type="entry name" value="DegT_DnrJ_EryC1"/>
    <property type="match status" value="1"/>
</dbReference>
<dbReference type="PANTHER" id="PTHR30244">
    <property type="entry name" value="TRANSAMINASE"/>
    <property type="match status" value="1"/>
</dbReference>
<dbReference type="GO" id="GO:0000271">
    <property type="term" value="P:polysaccharide biosynthetic process"/>
    <property type="evidence" value="ECO:0007669"/>
    <property type="project" value="TreeGrafter"/>
</dbReference>
<gene>
    <name evidence="6" type="ORF">ENL19_02570</name>
</gene>
<evidence type="ECO:0000256" key="1">
    <source>
        <dbReference type="ARBA" id="ARBA00022898"/>
    </source>
</evidence>
<dbReference type="EMBL" id="DRTB01000196">
    <property type="protein sequence ID" value="HHE04928.1"/>
    <property type="molecule type" value="Genomic_DNA"/>
</dbReference>
<comment type="similarity">
    <text evidence="2 5">Belongs to the DegT/DnrJ/EryC1 family.</text>
</comment>